<comment type="caution">
    <text evidence="1">The sequence shown here is derived from an EMBL/GenBank/DDBJ whole genome shotgun (WGS) entry which is preliminary data.</text>
</comment>
<organism evidence="1 2">
    <name type="scientific">Deinococcus arboris</name>
    <dbReference type="NCBI Taxonomy" id="2682977"/>
    <lineage>
        <taxon>Bacteria</taxon>
        <taxon>Thermotogati</taxon>
        <taxon>Deinococcota</taxon>
        <taxon>Deinococci</taxon>
        <taxon>Deinococcales</taxon>
        <taxon>Deinococcaceae</taxon>
        <taxon>Deinococcus</taxon>
    </lineage>
</organism>
<reference evidence="1 2" key="1">
    <citation type="submission" date="2019-12" db="EMBL/GenBank/DDBJ databases">
        <title>Deinococcus sp. HMF7620 Genome sequencing and assembly.</title>
        <authorList>
            <person name="Kang H."/>
            <person name="Kim H."/>
            <person name="Joh K."/>
        </authorList>
    </citation>
    <scope>NUCLEOTIDE SEQUENCE [LARGE SCALE GENOMIC DNA]</scope>
    <source>
        <strain evidence="1 2">HMF7620</strain>
    </source>
</reference>
<evidence type="ECO:0000313" key="2">
    <source>
        <dbReference type="Proteomes" id="UP000483286"/>
    </source>
</evidence>
<sequence length="326" mass="36659">MPKPKKTKAVLKAARKRKVEKARKRMLTRPVNVPAALDAPETHWVVPLIATDNETQKRHAVGTAFFIAPDILLTAWHNIPSLIAKIVDNPDVERDSFKWPESENLDFMTISVLQFIKGGYGLRRNVRQIHRSSFSNDIAILRVWRDEDVPVTTPIEFASLEANPPSINERMRAFGYAASLAHDGLTEGLFVLAHDPREACGNVKEVNEQGFGSLRPFPYFDVEADFMPGMSGGPVRNPQGRVCGVVSRGMGGTPPRSYAACIWPILGEQIQWEDFNGGDPFILMDLVRKNMPGQDHPYVRMANFQNYQVVIDEETQSPVQVRRKLD</sequence>
<evidence type="ECO:0000313" key="1">
    <source>
        <dbReference type="EMBL" id="MVN87520.1"/>
    </source>
</evidence>
<evidence type="ECO:0008006" key="3">
    <source>
        <dbReference type="Google" id="ProtNLM"/>
    </source>
</evidence>
<dbReference type="Pfam" id="PF13365">
    <property type="entry name" value="Trypsin_2"/>
    <property type="match status" value="1"/>
</dbReference>
<dbReference type="Gene3D" id="2.40.10.120">
    <property type="match status" value="1"/>
</dbReference>
<dbReference type="AlphaFoldDB" id="A0A7C9LUU4"/>
<gene>
    <name evidence="1" type="ORF">GO986_12165</name>
</gene>
<protein>
    <recommendedName>
        <fullName evidence="3">Serine protease</fullName>
    </recommendedName>
</protein>
<dbReference type="SUPFAM" id="SSF50494">
    <property type="entry name" value="Trypsin-like serine proteases"/>
    <property type="match status" value="1"/>
</dbReference>
<name>A0A7C9LUU4_9DEIO</name>
<dbReference type="RefSeq" id="WP_157459575.1">
    <property type="nucleotide sequence ID" value="NZ_WQLB01000015.1"/>
</dbReference>
<dbReference type="EMBL" id="WQLB01000015">
    <property type="protein sequence ID" value="MVN87520.1"/>
    <property type="molecule type" value="Genomic_DNA"/>
</dbReference>
<dbReference type="InterPro" id="IPR009003">
    <property type="entry name" value="Peptidase_S1_PA"/>
</dbReference>
<accession>A0A7C9LUU4</accession>
<dbReference type="Proteomes" id="UP000483286">
    <property type="component" value="Unassembled WGS sequence"/>
</dbReference>
<proteinExistence type="predicted"/>
<keyword evidence="2" id="KW-1185">Reference proteome</keyword>